<sequence length="105" mass="11877">MFCFFFFFFWSHLPSLGKKKETEHKMSKQRHIEEIIESSICTTSAEQFLLGALGEDSVVAIFAVLCFDAALLEVLAAWWCTAAGWNARSLSRFLAAVRKPARLLS</sequence>
<evidence type="ECO:0000256" key="1">
    <source>
        <dbReference type="SAM" id="SignalP"/>
    </source>
</evidence>
<evidence type="ECO:0000313" key="2">
    <source>
        <dbReference type="EMBL" id="NOV42803.1"/>
    </source>
</evidence>
<name>A0A6M2D937_RHIMP</name>
<protein>
    <submittedName>
        <fullName evidence="2">Putative secreted protein ovary overexpressed</fullName>
    </submittedName>
</protein>
<organism evidence="2">
    <name type="scientific">Rhipicephalus microplus</name>
    <name type="common">Cattle tick</name>
    <name type="synonym">Boophilus microplus</name>
    <dbReference type="NCBI Taxonomy" id="6941"/>
    <lineage>
        <taxon>Eukaryota</taxon>
        <taxon>Metazoa</taxon>
        <taxon>Ecdysozoa</taxon>
        <taxon>Arthropoda</taxon>
        <taxon>Chelicerata</taxon>
        <taxon>Arachnida</taxon>
        <taxon>Acari</taxon>
        <taxon>Parasitiformes</taxon>
        <taxon>Ixodida</taxon>
        <taxon>Ixodoidea</taxon>
        <taxon>Ixodidae</taxon>
        <taxon>Rhipicephalinae</taxon>
        <taxon>Rhipicephalus</taxon>
        <taxon>Boophilus</taxon>
    </lineage>
</organism>
<keyword evidence="1" id="KW-0732">Signal</keyword>
<feature type="signal peptide" evidence="1">
    <location>
        <begin position="1"/>
        <end position="17"/>
    </location>
</feature>
<dbReference type="EMBL" id="GHWJ01010066">
    <property type="protein sequence ID" value="NOV42803.1"/>
    <property type="molecule type" value="Transcribed_RNA"/>
</dbReference>
<reference evidence="2" key="1">
    <citation type="submission" date="2019-09" db="EMBL/GenBank/DDBJ databases">
        <title>Organ-specific transcriptomic study of the physiology of the cattle tick, Rhipicephalus microplus.</title>
        <authorList>
            <person name="Tirloni L."/>
            <person name="Braz G."/>
            <person name="Gandara A.C.P."/>
            <person name="Sabadin G.A."/>
            <person name="da Silva R.M."/>
            <person name="Guizzo M.G."/>
            <person name="Machado J.A."/>
            <person name="Costa E.P."/>
            <person name="Gomes H.F."/>
            <person name="Moraes J."/>
            <person name="Mota M.B.S."/>
            <person name="Mesquita R.D."/>
            <person name="Alvarenga P.H."/>
            <person name="Alves F."/>
            <person name="Seixas A."/>
            <person name="da Fonseca R.N."/>
            <person name="Fogaca A."/>
            <person name="Logullo C."/>
            <person name="Tanaka A."/>
            <person name="Daffre S."/>
            <person name="Termignoni C."/>
            <person name="Vaz I.S.Jr."/>
            <person name="Oliveira P.L."/>
            <person name="Ribeiro J.M."/>
        </authorList>
    </citation>
    <scope>NUCLEOTIDE SEQUENCE</scope>
    <source>
        <strain evidence="2">Porto Alegre</strain>
    </source>
</reference>
<proteinExistence type="predicted"/>
<feature type="chain" id="PRO_5027043207" evidence="1">
    <location>
        <begin position="18"/>
        <end position="105"/>
    </location>
</feature>
<dbReference type="AlphaFoldDB" id="A0A6M2D937"/>
<accession>A0A6M2D937</accession>